<dbReference type="AlphaFoldDB" id="A0A084VFV7"/>
<dbReference type="Proteomes" id="UP000030765">
    <property type="component" value="Unassembled WGS sequence"/>
</dbReference>
<dbReference type="EnsemblMetazoa" id="ASIC004025-RA">
    <property type="protein sequence ID" value="ASIC004025-PA"/>
    <property type="gene ID" value="ASIC004025"/>
</dbReference>
<reference evidence="2 4" key="1">
    <citation type="journal article" date="2014" name="BMC Genomics">
        <title>Genome sequence of Anopheles sinensis provides insight into genetics basis of mosquito competence for malaria parasites.</title>
        <authorList>
            <person name="Zhou D."/>
            <person name="Zhang D."/>
            <person name="Ding G."/>
            <person name="Shi L."/>
            <person name="Hou Q."/>
            <person name="Ye Y."/>
            <person name="Xu Y."/>
            <person name="Zhou H."/>
            <person name="Xiong C."/>
            <person name="Li S."/>
            <person name="Yu J."/>
            <person name="Hong S."/>
            <person name="Yu X."/>
            <person name="Zou P."/>
            <person name="Chen C."/>
            <person name="Chang X."/>
            <person name="Wang W."/>
            <person name="Lv Y."/>
            <person name="Sun Y."/>
            <person name="Ma L."/>
            <person name="Shen B."/>
            <person name="Zhu C."/>
        </authorList>
    </citation>
    <scope>NUCLEOTIDE SEQUENCE [LARGE SCALE GENOMIC DNA]</scope>
</reference>
<organism evidence="2">
    <name type="scientific">Anopheles sinensis</name>
    <name type="common">Mosquito</name>
    <dbReference type="NCBI Taxonomy" id="74873"/>
    <lineage>
        <taxon>Eukaryota</taxon>
        <taxon>Metazoa</taxon>
        <taxon>Ecdysozoa</taxon>
        <taxon>Arthropoda</taxon>
        <taxon>Hexapoda</taxon>
        <taxon>Insecta</taxon>
        <taxon>Pterygota</taxon>
        <taxon>Neoptera</taxon>
        <taxon>Endopterygota</taxon>
        <taxon>Diptera</taxon>
        <taxon>Nematocera</taxon>
        <taxon>Culicoidea</taxon>
        <taxon>Culicidae</taxon>
        <taxon>Anophelinae</taxon>
        <taxon>Anopheles</taxon>
    </lineage>
</organism>
<dbReference type="EMBL" id="KE524800">
    <property type="protein sequence ID" value="KFB36851.1"/>
    <property type="molecule type" value="Genomic_DNA"/>
</dbReference>
<protein>
    <submittedName>
        <fullName evidence="2 3">Uncharacterized protein</fullName>
    </submittedName>
</protein>
<evidence type="ECO:0000313" key="2">
    <source>
        <dbReference type="EMBL" id="KFB36851.1"/>
    </source>
</evidence>
<evidence type="ECO:0000313" key="3">
    <source>
        <dbReference type="EnsemblMetazoa" id="ASIC004025-PA"/>
    </source>
</evidence>
<name>A0A084VFV7_ANOSI</name>
<evidence type="ECO:0000256" key="1">
    <source>
        <dbReference type="SAM" id="MobiDB-lite"/>
    </source>
</evidence>
<proteinExistence type="predicted"/>
<reference evidence="3" key="2">
    <citation type="submission" date="2020-05" db="UniProtKB">
        <authorList>
            <consortium name="EnsemblMetazoa"/>
        </authorList>
    </citation>
    <scope>IDENTIFICATION</scope>
</reference>
<keyword evidence="4" id="KW-1185">Reference proteome</keyword>
<feature type="region of interest" description="Disordered" evidence="1">
    <location>
        <begin position="1"/>
        <end position="26"/>
    </location>
</feature>
<gene>
    <name evidence="2" type="ORF">ZHAS_00004025</name>
</gene>
<sequence length="89" mass="9751">MAFCHSAWPAPGFQRKSPNQPKENSKGAVLPHALVELANLTHRCGPVRKLRYDDSNIGGCRGFCPSVLNHHRSISKVEGLTGDACGIRW</sequence>
<dbReference type="VEuPathDB" id="VectorBase:ASIC004025"/>
<dbReference type="EMBL" id="ATLV01012510">
    <property type="status" value="NOT_ANNOTATED_CDS"/>
    <property type="molecule type" value="Genomic_DNA"/>
</dbReference>
<accession>A0A084VFV7</accession>
<evidence type="ECO:0000313" key="4">
    <source>
        <dbReference type="Proteomes" id="UP000030765"/>
    </source>
</evidence>